<name>A0ABM7FAD1_9ACTN</name>
<accession>A0ABM7FAD1</accession>
<gene>
    <name evidence="1" type="ORF">SGFS_042740</name>
</gene>
<protein>
    <submittedName>
        <fullName evidence="1">Uncharacterized protein</fullName>
    </submittedName>
</protein>
<evidence type="ECO:0000313" key="1">
    <source>
        <dbReference type="EMBL" id="BBC32980.1"/>
    </source>
</evidence>
<keyword evidence="2" id="KW-1185">Reference proteome</keyword>
<evidence type="ECO:0000313" key="2">
    <source>
        <dbReference type="Proteomes" id="UP001321542"/>
    </source>
</evidence>
<reference evidence="1 2" key="2">
    <citation type="journal article" date="2023" name="ChemBioChem">
        <title>Acyltransferase Domain Exchange between Two Independent Type I Polyketide Synthases in the Same Producer Strain of Macrolide Antibiotics.</title>
        <authorList>
            <person name="Kudo F."/>
            <person name="Kishikawa K."/>
            <person name="Tsuboi K."/>
            <person name="Kido T."/>
            <person name="Usui T."/>
            <person name="Hashimoto J."/>
            <person name="Shin-Ya K."/>
            <person name="Miyanaga A."/>
            <person name="Eguchi T."/>
        </authorList>
    </citation>
    <scope>NUCLEOTIDE SEQUENCE [LARGE SCALE GENOMIC DNA]</scope>
    <source>
        <strain evidence="1 2">A-8890</strain>
    </source>
</reference>
<proteinExistence type="predicted"/>
<dbReference type="EMBL" id="AP018448">
    <property type="protein sequence ID" value="BBC32980.1"/>
    <property type="molecule type" value="Genomic_DNA"/>
</dbReference>
<organism evidence="1 2">
    <name type="scientific">Streptomyces graminofaciens</name>
    <dbReference type="NCBI Taxonomy" id="68212"/>
    <lineage>
        <taxon>Bacteria</taxon>
        <taxon>Bacillati</taxon>
        <taxon>Actinomycetota</taxon>
        <taxon>Actinomycetes</taxon>
        <taxon>Kitasatosporales</taxon>
        <taxon>Streptomycetaceae</taxon>
        <taxon>Streptomyces</taxon>
    </lineage>
</organism>
<sequence>MEAAATGVDANAPAIPAQPSPTVVVPFDAKAASQELLTLARVDRIICVDDWYAEREDDGEDVFAALVDGLLRMADLQKIAKTIPSLEVDEDSSTPLELVADEVRKVWGNLNQVERAQIRSAVAGGFDSDPLEPSPEEDEPAAANLRELLADSREFITLSLSSWRKQRSALLTDGKSTLILFDRDFSREGASEDAGEQEIAALLHDAPESWRIGLLTHTVADADAEIEVWKALAKKFDADSSRFLVIAKGHLSVSQAGFPRMLKLTLLAPALERMQQSLAGAVRGTWGEAISKVGDIDPYTLEAALNGDRLTDGTWGPETLLRIATAFTQDSVRAKLRADENVHNSNRIVTKLSRVKLPNSPDPDRVRRELAEIERLEYFESPDHLTQLHFPLEVGDVFCFQKFVDKPHSFELAKGRKGGVAEEDDSAALVPRQDGAENYMILLAQPCDLAIRHNGKRTNDLEFVRLAPLKRPVDGRVIAQPGGGIATSFDLPFFFSESGGGVEVRLSQQQYVPLTALDMCVLNDQGAGWLSSDQAMPDHVLPNWQERFNILRSWVVKKVAAYKAMQPHRIAGKGADQITAALTCTVPSPALQSLISIETSTVFYGVKRVGRLREPYRSALLSRMSQRDSRDAFDPSLIDKGNA</sequence>
<dbReference type="Proteomes" id="UP001321542">
    <property type="component" value="Chromosome"/>
</dbReference>
<reference evidence="1 2" key="1">
    <citation type="journal article" date="2010" name="ChemBioChem">
        <title>Cloning and characterization of the biosynthetic gene cluster of 16-membered macrolide antibiotic FD-891: involvement of a dual functional cytochrome P450 monooxygenase catalyzing epoxidation and hydroxylation.</title>
        <authorList>
            <person name="Kudo F."/>
            <person name="Motegi A."/>
            <person name="Mizoue K."/>
            <person name="Eguchi T."/>
        </authorList>
    </citation>
    <scope>NUCLEOTIDE SEQUENCE [LARGE SCALE GENOMIC DNA]</scope>
    <source>
        <strain evidence="1 2">A-8890</strain>
    </source>
</reference>